<dbReference type="AlphaFoldDB" id="A0A951PWY4"/>
<dbReference type="EMBL" id="JAHHHN010000003">
    <property type="protein sequence ID" value="MBW4560948.1"/>
    <property type="molecule type" value="Genomic_DNA"/>
</dbReference>
<reference evidence="1" key="2">
    <citation type="journal article" date="2022" name="Microbiol. Resour. Announc.">
        <title>Metagenome Sequencing to Explore Phylogenomics of Terrestrial Cyanobacteria.</title>
        <authorList>
            <person name="Ward R.D."/>
            <person name="Stajich J.E."/>
            <person name="Johansen J.R."/>
            <person name="Huntemann M."/>
            <person name="Clum A."/>
            <person name="Foster B."/>
            <person name="Foster B."/>
            <person name="Roux S."/>
            <person name="Palaniappan K."/>
            <person name="Varghese N."/>
            <person name="Mukherjee S."/>
            <person name="Reddy T.B.K."/>
            <person name="Daum C."/>
            <person name="Copeland A."/>
            <person name="Chen I.A."/>
            <person name="Ivanova N.N."/>
            <person name="Kyrpides N.C."/>
            <person name="Shapiro N."/>
            <person name="Eloe-Fadrosh E.A."/>
            <person name="Pietrasiak N."/>
        </authorList>
    </citation>
    <scope>NUCLEOTIDE SEQUENCE</scope>
    <source>
        <strain evidence="1">JT2-VF2</strain>
    </source>
</reference>
<evidence type="ECO:0000313" key="1">
    <source>
        <dbReference type="EMBL" id="MBW4560948.1"/>
    </source>
</evidence>
<accession>A0A951PWY4</accession>
<organism evidence="1 2">
    <name type="scientific">Mojavia pulchra JT2-VF2</name>
    <dbReference type="NCBI Taxonomy" id="287848"/>
    <lineage>
        <taxon>Bacteria</taxon>
        <taxon>Bacillati</taxon>
        <taxon>Cyanobacteriota</taxon>
        <taxon>Cyanophyceae</taxon>
        <taxon>Nostocales</taxon>
        <taxon>Nostocaceae</taxon>
    </lineage>
</organism>
<protein>
    <submittedName>
        <fullName evidence="1">Uncharacterized protein</fullName>
    </submittedName>
</protein>
<gene>
    <name evidence="1" type="ORF">KME32_07255</name>
</gene>
<name>A0A951PWY4_9NOST</name>
<dbReference type="Proteomes" id="UP000715781">
    <property type="component" value="Unassembled WGS sequence"/>
</dbReference>
<comment type="caution">
    <text evidence="1">The sequence shown here is derived from an EMBL/GenBank/DDBJ whole genome shotgun (WGS) entry which is preliminary data.</text>
</comment>
<proteinExistence type="predicted"/>
<sequence length="63" mass="7274">MTGTTAKQKILKALEEMPQDVSFPEIMEHLYFLYKIEQGLKQVADGDIISHAEAKAQMKKWHK</sequence>
<evidence type="ECO:0000313" key="2">
    <source>
        <dbReference type="Proteomes" id="UP000715781"/>
    </source>
</evidence>
<reference evidence="1" key="1">
    <citation type="submission" date="2021-05" db="EMBL/GenBank/DDBJ databases">
        <authorList>
            <person name="Pietrasiak N."/>
            <person name="Ward R."/>
            <person name="Stajich J.E."/>
            <person name="Kurbessoian T."/>
        </authorList>
    </citation>
    <scope>NUCLEOTIDE SEQUENCE</scope>
    <source>
        <strain evidence="1">JT2-VF2</strain>
    </source>
</reference>